<dbReference type="InterPro" id="IPR056125">
    <property type="entry name" value="DUF7708"/>
</dbReference>
<proteinExistence type="predicted"/>
<evidence type="ECO:0000256" key="1">
    <source>
        <dbReference type="ARBA" id="ARBA00022737"/>
    </source>
</evidence>
<dbReference type="Pfam" id="PF24883">
    <property type="entry name" value="NPHP3_N"/>
    <property type="match status" value="1"/>
</dbReference>
<feature type="domain" description="DUF7708" evidence="2">
    <location>
        <begin position="8"/>
        <end position="146"/>
    </location>
</feature>
<evidence type="ECO:0000259" key="2">
    <source>
        <dbReference type="Pfam" id="PF24809"/>
    </source>
</evidence>
<dbReference type="SUPFAM" id="SSF52540">
    <property type="entry name" value="P-loop containing nucleoside triphosphate hydrolases"/>
    <property type="match status" value="1"/>
</dbReference>
<sequence length="636" mass="73130">MKRIQPLLDGLERYSKVVEVLCNGTPYLPWIWAPIKLMLQLASDFTTAFERLISAYSQIAENLSRFDRLSQAFGGNPEFQQVLAVVYADILEFHRRAYKFFRKPSWKCFFLSSWGRFDNRFKYILESLARHSDLVDREANALSIAEAREWRERTTREAKKRETEMAAAQYRHVLSWLGDRTADQDAQDEQDNRLDQLLGSCYPNTAEWILTRSPVKNWLRTQGNKPTLWLKGKPGSGKSVLCSKLIQFLRKDGQSSVLFYFCSYASATSKQSTRILKSFAIQILRRHQNLSSYVYDEYVLSGQTPSMQALKSLLPNLLSSIRGPRMVIDGLDECLDSEQKEVLKDILAFSSNVAYGSCPVLIVSRDVRHINAMLSKKPSLSLNNEESAVNAAIGSFTKQRLLEMQTRFQELDIDRSTMEDFEKQIVDKAKGMFLWVRLVLDILEDDVYNANELKTAIDALPAGLTEFYERIILLVKRFSPQNYDKAVRILEWITFAKRAPKKFEVQDAVALTANNNILSEDTKLPETVLHLCRPLVEDGPDNTIVFVHFTVYEYFLHESSGPFLHRESAEYNLTLSCVTYMLQGMSLINSRLSEEERTVNVGKGFHGLHLYAVEYWLEHLLDYAQARQVMRVSDPA</sequence>
<feature type="domain" description="Nephrocystin 3-like N-terminal" evidence="3">
    <location>
        <begin position="204"/>
        <end position="365"/>
    </location>
</feature>
<dbReference type="InterPro" id="IPR056884">
    <property type="entry name" value="NPHP3-like_N"/>
</dbReference>
<evidence type="ECO:0008006" key="7">
    <source>
        <dbReference type="Google" id="ProtNLM"/>
    </source>
</evidence>
<dbReference type="RefSeq" id="XP_033579516.1">
    <property type="nucleotide sequence ID" value="XM_033716693.1"/>
</dbReference>
<dbReference type="EMBL" id="MU003697">
    <property type="protein sequence ID" value="KAF2812552.1"/>
    <property type="molecule type" value="Genomic_DNA"/>
</dbReference>
<reference evidence="4 6" key="1">
    <citation type="journal article" date="2020" name="Stud. Mycol.">
        <title>101 Dothideomycetes genomes: a test case for predicting lifestyles and emergence of pathogens.</title>
        <authorList>
            <person name="Haridas S."/>
            <person name="Albert R."/>
            <person name="Binder M."/>
            <person name="Bloem J."/>
            <person name="Labutti K."/>
            <person name="Salamov A."/>
            <person name="Andreopoulos B."/>
            <person name="Baker S."/>
            <person name="Barry K."/>
            <person name="Bills G."/>
            <person name="Bluhm B."/>
            <person name="Cannon C."/>
            <person name="Castanera R."/>
            <person name="Culley D."/>
            <person name="Daum C."/>
            <person name="Ezra D."/>
            <person name="Gonzalez J."/>
            <person name="Henrissat B."/>
            <person name="Kuo A."/>
            <person name="Liang C."/>
            <person name="Lipzen A."/>
            <person name="Lutzoni F."/>
            <person name="Magnuson J."/>
            <person name="Mondo S."/>
            <person name="Nolan M."/>
            <person name="Ohm R."/>
            <person name="Pangilinan J."/>
            <person name="Park H.-J."/>
            <person name="Ramirez L."/>
            <person name="Alfaro M."/>
            <person name="Sun H."/>
            <person name="Tritt A."/>
            <person name="Yoshinaga Y."/>
            <person name="Zwiers L.-H."/>
            <person name="Turgeon B."/>
            <person name="Goodwin S."/>
            <person name="Spatafora J."/>
            <person name="Crous P."/>
            <person name="Grigoriev I."/>
        </authorList>
    </citation>
    <scope>NUCLEOTIDE SEQUENCE</scope>
    <source>
        <strain evidence="4 6">CBS 304.34</strain>
    </source>
</reference>
<accession>A0A6A6YUE1</accession>
<dbReference type="PANTHER" id="PTHR10039:SF14">
    <property type="entry name" value="NACHT DOMAIN-CONTAINING PROTEIN"/>
    <property type="match status" value="1"/>
</dbReference>
<reference evidence="6" key="2">
    <citation type="submission" date="2020-04" db="EMBL/GenBank/DDBJ databases">
        <authorList>
            <consortium name="NCBI Genome Project"/>
        </authorList>
    </citation>
    <scope>NUCLEOTIDE SEQUENCE</scope>
    <source>
        <strain evidence="6">CBS 304.34</strain>
    </source>
</reference>
<organism evidence="4">
    <name type="scientific">Mytilinidion resinicola</name>
    <dbReference type="NCBI Taxonomy" id="574789"/>
    <lineage>
        <taxon>Eukaryota</taxon>
        <taxon>Fungi</taxon>
        <taxon>Dikarya</taxon>
        <taxon>Ascomycota</taxon>
        <taxon>Pezizomycotina</taxon>
        <taxon>Dothideomycetes</taxon>
        <taxon>Pleosporomycetidae</taxon>
        <taxon>Mytilinidiales</taxon>
        <taxon>Mytilinidiaceae</taxon>
        <taxon>Mytilinidion</taxon>
    </lineage>
</organism>
<reference evidence="6" key="3">
    <citation type="submission" date="2025-04" db="UniProtKB">
        <authorList>
            <consortium name="RefSeq"/>
        </authorList>
    </citation>
    <scope>IDENTIFICATION</scope>
    <source>
        <strain evidence="6">CBS 304.34</strain>
    </source>
</reference>
<dbReference type="AlphaFoldDB" id="A0A6A6YUE1"/>
<dbReference type="GeneID" id="54457586"/>
<dbReference type="InterPro" id="IPR027417">
    <property type="entry name" value="P-loop_NTPase"/>
</dbReference>
<evidence type="ECO:0000313" key="5">
    <source>
        <dbReference type="Proteomes" id="UP000504636"/>
    </source>
</evidence>
<protein>
    <recommendedName>
        <fullName evidence="7">NACHT domain-containing protein</fullName>
    </recommendedName>
</protein>
<dbReference type="OrthoDB" id="7464126at2759"/>
<dbReference type="Gene3D" id="3.40.50.300">
    <property type="entry name" value="P-loop containing nucleotide triphosphate hydrolases"/>
    <property type="match status" value="1"/>
</dbReference>
<name>A0A6A6YUE1_9PEZI</name>
<keyword evidence="1" id="KW-0677">Repeat</keyword>
<evidence type="ECO:0000313" key="4">
    <source>
        <dbReference type="EMBL" id="KAF2812552.1"/>
    </source>
</evidence>
<keyword evidence="5" id="KW-1185">Reference proteome</keyword>
<feature type="non-terminal residue" evidence="4">
    <location>
        <position position="636"/>
    </location>
</feature>
<evidence type="ECO:0000259" key="3">
    <source>
        <dbReference type="Pfam" id="PF24883"/>
    </source>
</evidence>
<gene>
    <name evidence="4 6" type="ORF">BDZ99DRAFT_413355</name>
</gene>
<dbReference type="Pfam" id="PF24809">
    <property type="entry name" value="DUF7708"/>
    <property type="match status" value="1"/>
</dbReference>
<evidence type="ECO:0000313" key="6">
    <source>
        <dbReference type="RefSeq" id="XP_033579516.1"/>
    </source>
</evidence>
<dbReference type="Proteomes" id="UP000504636">
    <property type="component" value="Unplaced"/>
</dbReference>
<dbReference type="PANTHER" id="PTHR10039">
    <property type="entry name" value="AMELOGENIN"/>
    <property type="match status" value="1"/>
</dbReference>